<feature type="domain" description="Glucose/Sorbosone dehydrogenase" evidence="2">
    <location>
        <begin position="64"/>
        <end position="355"/>
    </location>
</feature>
<dbReference type="EMBL" id="CP042437">
    <property type="protein sequence ID" value="QEC79810.1"/>
    <property type="molecule type" value="Genomic_DNA"/>
</dbReference>
<organism evidence="3 4">
    <name type="scientific">Mucilaginibacter ginsenosidivorax</name>
    <dbReference type="NCBI Taxonomy" id="862126"/>
    <lineage>
        <taxon>Bacteria</taxon>
        <taxon>Pseudomonadati</taxon>
        <taxon>Bacteroidota</taxon>
        <taxon>Sphingobacteriia</taxon>
        <taxon>Sphingobacteriales</taxon>
        <taxon>Sphingobacteriaceae</taxon>
        <taxon>Mucilaginibacter</taxon>
    </lineage>
</organism>
<dbReference type="InterPro" id="IPR011041">
    <property type="entry name" value="Quinoprot_gluc/sorb_DH_b-prop"/>
</dbReference>
<dbReference type="Gene3D" id="2.120.10.30">
    <property type="entry name" value="TolB, C-terminal domain"/>
    <property type="match status" value="1"/>
</dbReference>
<evidence type="ECO:0000313" key="3">
    <source>
        <dbReference type="EMBL" id="QEC79810.1"/>
    </source>
</evidence>
<evidence type="ECO:0000256" key="1">
    <source>
        <dbReference type="SAM" id="Phobius"/>
    </source>
</evidence>
<dbReference type="AlphaFoldDB" id="A0A5B8W724"/>
<proteinExistence type="predicted"/>
<feature type="transmembrane region" description="Helical" evidence="1">
    <location>
        <begin position="20"/>
        <end position="38"/>
    </location>
</feature>
<dbReference type="Pfam" id="PF07995">
    <property type="entry name" value="GSDH"/>
    <property type="match status" value="1"/>
</dbReference>
<dbReference type="RefSeq" id="WP_147059759.1">
    <property type="nucleotide sequence ID" value="NZ_CP042437.1"/>
</dbReference>
<reference evidence="3 4" key="1">
    <citation type="journal article" date="2013" name="J. Microbiol.">
        <title>Mucilaginibacter ginsenosidivorax sp. nov., with ginsenoside converting activity isolated from sediment.</title>
        <authorList>
            <person name="Kim J.K."/>
            <person name="Choi T.E."/>
            <person name="Liu Q.M."/>
            <person name="Park H.Y."/>
            <person name="Yi T.H."/>
            <person name="Yoon M.H."/>
            <person name="Kim S.C."/>
            <person name="Im W.T."/>
        </authorList>
    </citation>
    <scope>NUCLEOTIDE SEQUENCE [LARGE SCALE GENOMIC DNA]</scope>
    <source>
        <strain evidence="3 4">KHI28</strain>
    </source>
</reference>
<accession>A0A5B8W724</accession>
<evidence type="ECO:0000313" key="4">
    <source>
        <dbReference type="Proteomes" id="UP000321362"/>
    </source>
</evidence>
<sequence>MKNVLINKFLPAYPAVRKGLLVWLALGVAVVVCPSYIVPKLKSVKVKDEPTPITLKVQLVTNNLEAPTAIVFPGNGDTWVLEQKGRIRIIRSGKLLDEPLLDLKSKMIKVNNGYEERGLLGIALHPRFKTNHKFYVFYSAPSANKSDHMDVIAEYQAPANTGSIDPASGRIILTQEKPDGNHDGGCLQFGPDGYLYFSFGDGGGQGDKHGEIGNGQKMDIMLGKILRIDINTAQGYLVPKDNPFVGRKDARGEIWAYGFRNPYRFSFDKASNQLFAGDVGQDLWEEVDIVKKGGNYGWRLFEGTHPYNPANGSDTRSITMPISEYPHKEGVSVIGGYVYNGRQIPVLKGKYFFADWAGPVYYLQKAGTKWGRGKVALQNLPPDLKITGFGEDAAGELFMLTNADTGPGATKGGVYKIVKN</sequence>
<dbReference type="KEGG" id="mgk:FSB76_29060"/>
<keyword evidence="1" id="KW-0472">Membrane</keyword>
<keyword evidence="1" id="KW-1133">Transmembrane helix</keyword>
<name>A0A5B8W724_9SPHI</name>
<dbReference type="InterPro" id="IPR011042">
    <property type="entry name" value="6-blade_b-propeller_TolB-like"/>
</dbReference>
<protein>
    <submittedName>
        <fullName evidence="3">PQQ-dependent sugar dehydrogenase</fullName>
    </submittedName>
</protein>
<dbReference type="PANTHER" id="PTHR19328">
    <property type="entry name" value="HEDGEHOG-INTERACTING PROTEIN"/>
    <property type="match status" value="1"/>
</dbReference>
<gene>
    <name evidence="3" type="ORF">FSB76_29060</name>
</gene>
<dbReference type="OrthoDB" id="9770043at2"/>
<dbReference type="SUPFAM" id="SSF50952">
    <property type="entry name" value="Soluble quinoprotein glucose dehydrogenase"/>
    <property type="match status" value="1"/>
</dbReference>
<evidence type="ECO:0000259" key="2">
    <source>
        <dbReference type="Pfam" id="PF07995"/>
    </source>
</evidence>
<keyword evidence="4" id="KW-1185">Reference proteome</keyword>
<dbReference type="Proteomes" id="UP000321362">
    <property type="component" value="Chromosome"/>
</dbReference>
<keyword evidence="1" id="KW-0812">Transmembrane</keyword>
<dbReference type="InterPro" id="IPR012938">
    <property type="entry name" value="Glc/Sorbosone_DH"/>
</dbReference>
<dbReference type="PANTHER" id="PTHR19328:SF75">
    <property type="entry name" value="ALDOSE SUGAR DEHYDROGENASE YLII"/>
    <property type="match status" value="1"/>
</dbReference>